<accession>A0A131YHR1</accession>
<keyword evidence="4 6" id="KW-0472">Membrane</keyword>
<reference evidence="7" key="1">
    <citation type="journal article" date="2016" name="Ticks Tick Borne Dis.">
        <title>De novo assembly and annotation of the salivary gland transcriptome of Rhipicephalus appendiculatus male and female ticks during blood feeding.</title>
        <authorList>
            <person name="de Castro M.H."/>
            <person name="de Klerk D."/>
            <person name="Pienaar R."/>
            <person name="Latif A.A."/>
            <person name="Rees D.J."/>
            <person name="Mans B.J."/>
        </authorList>
    </citation>
    <scope>NUCLEOTIDE SEQUENCE</scope>
    <source>
        <tissue evidence="7">Salivary glands</tissue>
    </source>
</reference>
<sequence>MMERPKQKVDTDVQRSDSESTKWHTVKTLHWAVGLTGFVYVIWSFASDEKNYLLPKQMRGAFRPSPYGLHRRQDATSFGWQVERSFVVASWKWLLLHPVLARATAYAAPSILPLFYAGYSVTFVASLLGVEVAMIFLAQHALFFIIARFRSPALCYATGLLLLLLKFSAPRDFMQQLYFRYGAVGYMVTMACFQWNLLRGLSFSLETGRQTPKQSEAGPPYWRTLAYCFYLPPLYLGPMQNYCDFETQVDKARTHFKPQEVMAIVGRLARSGVHFVLVEAFTHYFYSSAMSKLLWTVETLDTASLLGYGLALNFFFYLRYVFCYGFPGALASAEGIVLPTHSKCITRLTRCTHFWRYFDRGMHLWIRRYVYDPLVGDRRGAAWMLFSAAFAFAFSWLWHGMDRVATVWSVLSVLGIAAEVLFAVARKLRPVKNFEERYLTTPGRLRVAGAVLGSPNYLLTICACIFHLADYDICVILCKRILLGFPFPLVPVLVVLYTACYVQPDIVKWETSTRLVRKEHAS</sequence>
<feature type="transmembrane region" description="Helical" evidence="6">
    <location>
        <begin position="28"/>
        <end position="46"/>
    </location>
</feature>
<protein>
    <submittedName>
        <fullName evidence="7">Protein cysteine n palmitoyltransferase hhat</fullName>
    </submittedName>
</protein>
<dbReference type="GO" id="GO:0016409">
    <property type="term" value="F:palmitoyltransferase activity"/>
    <property type="evidence" value="ECO:0007669"/>
    <property type="project" value="TreeGrafter"/>
</dbReference>
<dbReference type="GO" id="GO:0005783">
    <property type="term" value="C:endoplasmic reticulum"/>
    <property type="evidence" value="ECO:0007669"/>
    <property type="project" value="TreeGrafter"/>
</dbReference>
<evidence type="ECO:0000256" key="2">
    <source>
        <dbReference type="ARBA" id="ARBA00022692"/>
    </source>
</evidence>
<organism evidence="7">
    <name type="scientific">Rhipicephalus appendiculatus</name>
    <name type="common">Brown ear tick</name>
    <dbReference type="NCBI Taxonomy" id="34631"/>
    <lineage>
        <taxon>Eukaryota</taxon>
        <taxon>Metazoa</taxon>
        <taxon>Ecdysozoa</taxon>
        <taxon>Arthropoda</taxon>
        <taxon>Chelicerata</taxon>
        <taxon>Arachnida</taxon>
        <taxon>Acari</taxon>
        <taxon>Parasitiformes</taxon>
        <taxon>Ixodida</taxon>
        <taxon>Ixodoidea</taxon>
        <taxon>Ixodidae</taxon>
        <taxon>Rhipicephalinae</taxon>
        <taxon>Rhipicephalus</taxon>
        <taxon>Rhipicephalus</taxon>
    </lineage>
</organism>
<keyword evidence="3 6" id="KW-1133">Transmembrane helix</keyword>
<proteinExistence type="inferred from homology"/>
<comment type="subcellular location">
    <subcellularLocation>
        <location evidence="1">Membrane</location>
        <topology evidence="1">Multi-pass membrane protein</topology>
    </subcellularLocation>
</comment>
<keyword evidence="2 6" id="KW-0812">Transmembrane</keyword>
<dbReference type="PANTHER" id="PTHR13285">
    <property type="entry name" value="ACYLTRANSFERASE"/>
    <property type="match status" value="1"/>
</dbReference>
<dbReference type="InterPro" id="IPR051085">
    <property type="entry name" value="MB_O-acyltransferase"/>
</dbReference>
<evidence type="ECO:0000313" key="7">
    <source>
        <dbReference type="EMBL" id="JAP78779.1"/>
    </source>
</evidence>
<dbReference type="Pfam" id="PF03062">
    <property type="entry name" value="MBOAT"/>
    <property type="match status" value="1"/>
</dbReference>
<evidence type="ECO:0000256" key="6">
    <source>
        <dbReference type="SAM" id="Phobius"/>
    </source>
</evidence>
<feature type="transmembrane region" description="Helical" evidence="6">
    <location>
        <begin position="481"/>
        <end position="502"/>
    </location>
</feature>
<feature type="transmembrane region" description="Helical" evidence="6">
    <location>
        <begin position="181"/>
        <end position="198"/>
    </location>
</feature>
<feature type="transmembrane region" description="Helical" evidence="6">
    <location>
        <begin position="305"/>
        <end position="322"/>
    </location>
</feature>
<name>A0A131YHR1_RHIAP</name>
<dbReference type="GO" id="GO:0016020">
    <property type="term" value="C:membrane"/>
    <property type="evidence" value="ECO:0007669"/>
    <property type="project" value="UniProtKB-SubCell"/>
</dbReference>
<comment type="similarity">
    <text evidence="5">Belongs to the membrane-bound acyltransferase family. HHAT subfamily.</text>
</comment>
<evidence type="ECO:0000256" key="4">
    <source>
        <dbReference type="ARBA" id="ARBA00023136"/>
    </source>
</evidence>
<feature type="transmembrane region" description="Helical" evidence="6">
    <location>
        <begin position="405"/>
        <end position="424"/>
    </location>
</feature>
<feature type="transmembrane region" description="Helical" evidence="6">
    <location>
        <begin position="445"/>
        <end position="469"/>
    </location>
</feature>
<keyword evidence="7" id="KW-0808">Transferase</keyword>
<dbReference type="EMBL" id="GEDV01009778">
    <property type="protein sequence ID" value="JAP78779.1"/>
    <property type="molecule type" value="Transcribed_RNA"/>
</dbReference>
<evidence type="ECO:0000256" key="3">
    <source>
        <dbReference type="ARBA" id="ARBA00022989"/>
    </source>
</evidence>
<dbReference type="PANTHER" id="PTHR13285:SF18">
    <property type="entry name" value="PROTEIN-CYSTEINE N-PALMITOYLTRANSFERASE RASP"/>
    <property type="match status" value="1"/>
</dbReference>
<feature type="transmembrane region" description="Helical" evidence="6">
    <location>
        <begin position="381"/>
        <end position="399"/>
    </location>
</feature>
<feature type="transmembrane region" description="Helical" evidence="6">
    <location>
        <begin position="153"/>
        <end position="169"/>
    </location>
</feature>
<dbReference type="InterPro" id="IPR004299">
    <property type="entry name" value="MBOAT_fam"/>
</dbReference>
<evidence type="ECO:0000256" key="1">
    <source>
        <dbReference type="ARBA" id="ARBA00004141"/>
    </source>
</evidence>
<dbReference type="AlphaFoldDB" id="A0A131YHR1"/>
<evidence type="ECO:0000256" key="5">
    <source>
        <dbReference type="ARBA" id="ARBA00038268"/>
    </source>
</evidence>